<feature type="compositionally biased region" description="Basic and acidic residues" evidence="1">
    <location>
        <begin position="23"/>
        <end position="60"/>
    </location>
</feature>
<comment type="caution">
    <text evidence="2">The sequence shown here is derived from an EMBL/GenBank/DDBJ whole genome shotgun (WGS) entry which is preliminary data.</text>
</comment>
<feature type="region of interest" description="Disordered" evidence="1">
    <location>
        <begin position="1"/>
        <end position="72"/>
    </location>
</feature>
<reference evidence="2 3" key="1">
    <citation type="journal article" date="2023" name="Mol. Biol. Evol.">
        <title>Genomics of Secondarily Temperate Adaptation in the Only Non-Antarctic Icefish.</title>
        <authorList>
            <person name="Rivera-Colon A.G."/>
            <person name="Rayamajhi N."/>
            <person name="Minhas B.F."/>
            <person name="Madrigal G."/>
            <person name="Bilyk K.T."/>
            <person name="Yoon V."/>
            <person name="Hune M."/>
            <person name="Gregory S."/>
            <person name="Cheng C.H.C."/>
            <person name="Catchen J.M."/>
        </authorList>
    </citation>
    <scope>NUCLEOTIDE SEQUENCE [LARGE SCALE GENOMIC DNA]</scope>
    <source>
        <tissue evidence="2">White muscle</tissue>
    </source>
</reference>
<dbReference type="Proteomes" id="UP001331515">
    <property type="component" value="Unassembled WGS sequence"/>
</dbReference>
<gene>
    <name evidence="2" type="ORF">CgunFtcFv8_027090</name>
</gene>
<sequence>MGEFREENGVDVGGEGRGSQEWIKTESDEEMRGQRALERRGGGGDRRFEEGKRAGTHEDSESQESDIYSKTNQRCYGINRTIPM</sequence>
<evidence type="ECO:0000256" key="1">
    <source>
        <dbReference type="SAM" id="MobiDB-lite"/>
    </source>
</evidence>
<keyword evidence="3" id="KW-1185">Reference proteome</keyword>
<evidence type="ECO:0000313" key="2">
    <source>
        <dbReference type="EMBL" id="KAK5930890.1"/>
    </source>
</evidence>
<accession>A0AAN8DYA3</accession>
<name>A0AAN8DYA3_CHAGU</name>
<protein>
    <submittedName>
        <fullName evidence="2">Uncharacterized protein</fullName>
    </submittedName>
</protein>
<dbReference type="EMBL" id="JAURVH010001516">
    <property type="protein sequence ID" value="KAK5930890.1"/>
    <property type="molecule type" value="Genomic_DNA"/>
</dbReference>
<evidence type="ECO:0000313" key="3">
    <source>
        <dbReference type="Proteomes" id="UP001331515"/>
    </source>
</evidence>
<organism evidence="2 3">
    <name type="scientific">Champsocephalus gunnari</name>
    <name type="common">Mackerel icefish</name>
    <dbReference type="NCBI Taxonomy" id="52237"/>
    <lineage>
        <taxon>Eukaryota</taxon>
        <taxon>Metazoa</taxon>
        <taxon>Chordata</taxon>
        <taxon>Craniata</taxon>
        <taxon>Vertebrata</taxon>
        <taxon>Euteleostomi</taxon>
        <taxon>Actinopterygii</taxon>
        <taxon>Neopterygii</taxon>
        <taxon>Teleostei</taxon>
        <taxon>Neoteleostei</taxon>
        <taxon>Acanthomorphata</taxon>
        <taxon>Eupercaria</taxon>
        <taxon>Perciformes</taxon>
        <taxon>Notothenioidei</taxon>
        <taxon>Channichthyidae</taxon>
        <taxon>Champsocephalus</taxon>
    </lineage>
</organism>
<dbReference type="AlphaFoldDB" id="A0AAN8DYA3"/>
<proteinExistence type="predicted"/>